<evidence type="ECO:0000313" key="2">
    <source>
        <dbReference type="EMBL" id="KIU11079.1"/>
    </source>
</evidence>
<reference evidence="3 7" key="2">
    <citation type="submission" date="2015-09" db="EMBL/GenBank/DDBJ databases">
        <title>Spore heat resistance.</title>
        <authorList>
            <person name="Boekhorst J."/>
            <person name="Berendsen E.M."/>
            <person name="Wells-Bennik M.H."/>
            <person name="Kuipers O.P."/>
        </authorList>
    </citation>
    <scope>NUCLEOTIDE SEQUENCE [LARGE SCALE GENOMIC DNA]</scope>
    <source>
        <strain evidence="3 7">B4122</strain>
    </source>
</reference>
<sequence length="82" mass="9160">MDELDIAFFILPLGIMLLSIVGTCICKNPYLMPMLSLVISLVLTFTIFNESFLGWAVVYSLVSLALSYITLIVVRKRKESGN</sequence>
<dbReference type="PATRIC" id="fig|1423.134.peg.2306"/>
<keyword evidence="1" id="KW-0472">Membrane</keyword>
<keyword evidence="1" id="KW-1133">Transmembrane helix</keyword>
<reference evidence="5" key="4">
    <citation type="submission" date="2023-03" db="EMBL/GenBank/DDBJ databases">
        <title>Complete genome sequences of 52 Bacillus and Priestia strains isolated from West-African fermentations and 26 reference strains from the DSMZ collection.</title>
        <authorList>
            <person name="Wiedenbein E.S."/>
            <person name="Canoy T.S."/>
            <person name="Hui Y."/>
            <person name="Parkouda C."/>
            <person name="Dawende C."/>
            <person name="Ametefe E."/>
            <person name="Jespersen L."/>
            <person name="Nielsen D.S."/>
        </authorList>
    </citation>
    <scope>NUCLEOTIDE SEQUENCE</scope>
    <source>
        <strain evidence="5">PRO56</strain>
    </source>
</reference>
<dbReference type="InterPro" id="IPR020258">
    <property type="entry name" value="Uncharacterised_YbeF"/>
</dbReference>
<dbReference type="EMBL" id="JAGFPW010000013">
    <property type="protein sequence ID" value="MBO3795576.1"/>
    <property type="molecule type" value="Genomic_DNA"/>
</dbReference>
<dbReference type="Proteomes" id="UP000032247">
    <property type="component" value="Unassembled WGS sequence"/>
</dbReference>
<reference evidence="2 6" key="1">
    <citation type="submission" date="2014-12" db="EMBL/GenBank/DDBJ databases">
        <title>Comparative genome analysis of Bacillus coagulans HM-08, Clostridium butyricum HM-68, Bacillus subtilis HM-66 and Bacillus licheniformis BL-09.</title>
        <authorList>
            <person name="Zhang H."/>
        </authorList>
    </citation>
    <scope>NUCLEOTIDE SEQUENCE [LARGE SCALE GENOMIC DNA]</scope>
    <source>
        <strain evidence="2 6">HM-66</strain>
    </source>
</reference>
<dbReference type="Proteomes" id="UP001214898">
    <property type="component" value="Chromosome"/>
</dbReference>
<name>A0A0D1JF74_BACIU</name>
<evidence type="ECO:0000256" key="1">
    <source>
        <dbReference type="SAM" id="Phobius"/>
    </source>
</evidence>
<dbReference type="AlphaFoldDB" id="A0A0D1JF74"/>
<feature type="transmembrane region" description="Helical" evidence="1">
    <location>
        <begin position="6"/>
        <end position="25"/>
    </location>
</feature>
<evidence type="ECO:0000313" key="5">
    <source>
        <dbReference type="EMBL" id="WEY85048.1"/>
    </source>
</evidence>
<proteinExistence type="predicted"/>
<dbReference type="Proteomes" id="UP000665181">
    <property type="component" value="Unassembled WGS sequence"/>
</dbReference>
<accession>A0A0D1JF74</accession>
<evidence type="ECO:0000313" key="7">
    <source>
        <dbReference type="Proteomes" id="UP000076442"/>
    </source>
</evidence>
<dbReference type="Proteomes" id="UP000076442">
    <property type="component" value="Unassembled WGS sequence"/>
</dbReference>
<dbReference type="Pfam" id="PF10852">
    <property type="entry name" value="DUF2651"/>
    <property type="match status" value="1"/>
</dbReference>
<evidence type="ECO:0000313" key="6">
    <source>
        <dbReference type="Proteomes" id="UP000032247"/>
    </source>
</evidence>
<protein>
    <submittedName>
        <fullName evidence="3 4">YbeF</fullName>
    </submittedName>
</protein>
<dbReference type="EMBL" id="JXBC01000004">
    <property type="protein sequence ID" value="KIU11079.1"/>
    <property type="molecule type" value="Genomic_DNA"/>
</dbReference>
<dbReference type="RefSeq" id="WP_015715167.1">
    <property type="nucleotide sequence ID" value="NZ_BSEE01000007.1"/>
</dbReference>
<keyword evidence="1" id="KW-0812">Transmembrane</keyword>
<dbReference type="EMBL" id="LJZV01000003">
    <property type="protein sequence ID" value="KZD94438.1"/>
    <property type="molecule type" value="Genomic_DNA"/>
</dbReference>
<evidence type="ECO:0000313" key="4">
    <source>
        <dbReference type="EMBL" id="MBO3795576.1"/>
    </source>
</evidence>
<feature type="transmembrane region" description="Helical" evidence="1">
    <location>
        <begin position="54"/>
        <end position="74"/>
    </location>
</feature>
<dbReference type="STRING" id="483913.AN935_01105"/>
<dbReference type="EMBL" id="CP120576">
    <property type="protein sequence ID" value="WEY85048.1"/>
    <property type="molecule type" value="Genomic_DNA"/>
</dbReference>
<feature type="transmembrane region" description="Helical" evidence="1">
    <location>
        <begin position="30"/>
        <end position="48"/>
    </location>
</feature>
<reference evidence="4" key="3">
    <citation type="submission" date="2021-03" db="EMBL/GenBank/DDBJ databases">
        <title>Isolation of Bacillus subtilis from fermented food sample.</title>
        <authorList>
            <person name="Lakshmanan V."/>
            <person name="Athira K."/>
            <person name="Rajagopal K."/>
        </authorList>
    </citation>
    <scope>NUCLEOTIDE SEQUENCE</scope>
    <source>
        <strain evidence="4">S1</strain>
    </source>
</reference>
<gene>
    <name evidence="5" type="primary">ybeF</name>
    <name evidence="3" type="ORF">B4122_1134</name>
    <name evidence="4" type="ORF">J5227_14955</name>
    <name evidence="5" type="ORF">P5633_01770</name>
    <name evidence="2" type="ORF">SC09_Contig25orf01034</name>
</gene>
<evidence type="ECO:0000313" key="3">
    <source>
        <dbReference type="EMBL" id="KZD94438.1"/>
    </source>
</evidence>
<organism evidence="2 6">
    <name type="scientific">Bacillus subtilis</name>
    <dbReference type="NCBI Taxonomy" id="1423"/>
    <lineage>
        <taxon>Bacteria</taxon>
        <taxon>Bacillati</taxon>
        <taxon>Bacillota</taxon>
        <taxon>Bacilli</taxon>
        <taxon>Bacillales</taxon>
        <taxon>Bacillaceae</taxon>
        <taxon>Bacillus</taxon>
    </lineage>
</organism>